<evidence type="ECO:0000313" key="9">
    <source>
        <dbReference type="EMBL" id="PPR05116.1"/>
    </source>
</evidence>
<evidence type="ECO:0000256" key="1">
    <source>
        <dbReference type="ARBA" id="ARBA00004123"/>
    </source>
</evidence>
<dbReference type="SUPFAM" id="SSF46689">
    <property type="entry name" value="Homeodomain-like"/>
    <property type="match status" value="1"/>
</dbReference>
<organism evidence="9 10">
    <name type="scientific">Panaeolus cyanescens</name>
    <dbReference type="NCBI Taxonomy" id="181874"/>
    <lineage>
        <taxon>Eukaryota</taxon>
        <taxon>Fungi</taxon>
        <taxon>Dikarya</taxon>
        <taxon>Basidiomycota</taxon>
        <taxon>Agaricomycotina</taxon>
        <taxon>Agaricomycetes</taxon>
        <taxon>Agaricomycetidae</taxon>
        <taxon>Agaricales</taxon>
        <taxon>Agaricineae</taxon>
        <taxon>Galeropsidaceae</taxon>
        <taxon>Panaeolus</taxon>
    </lineage>
</organism>
<comment type="subcellular location">
    <subcellularLocation>
        <location evidence="1 5 6">Nucleus</location>
    </subcellularLocation>
</comment>
<gene>
    <name evidence="9" type="ORF">CVT24_010091</name>
</gene>
<feature type="domain" description="Homeobox" evidence="8">
    <location>
        <begin position="36"/>
        <end position="96"/>
    </location>
</feature>
<comment type="caution">
    <text evidence="9">The sequence shown here is derived from an EMBL/GenBank/DDBJ whole genome shotgun (WGS) entry which is preliminary data.</text>
</comment>
<dbReference type="InterPro" id="IPR051000">
    <property type="entry name" value="Homeobox_DNA-bind_prot"/>
</dbReference>
<evidence type="ECO:0000256" key="6">
    <source>
        <dbReference type="RuleBase" id="RU000682"/>
    </source>
</evidence>
<dbReference type="STRING" id="181874.A0A409YQ40"/>
<feature type="region of interest" description="Disordered" evidence="7">
    <location>
        <begin position="91"/>
        <end position="127"/>
    </location>
</feature>
<feature type="region of interest" description="Disordered" evidence="7">
    <location>
        <begin position="148"/>
        <end position="218"/>
    </location>
</feature>
<dbReference type="OrthoDB" id="6159439at2759"/>
<feature type="compositionally biased region" description="Basic and acidic residues" evidence="7">
    <location>
        <begin position="168"/>
        <end position="178"/>
    </location>
</feature>
<feature type="compositionally biased region" description="Low complexity" evidence="7">
    <location>
        <begin position="148"/>
        <end position="167"/>
    </location>
</feature>
<keyword evidence="3 5" id="KW-0371">Homeobox</keyword>
<evidence type="ECO:0000259" key="8">
    <source>
        <dbReference type="PROSITE" id="PS50071"/>
    </source>
</evidence>
<dbReference type="Gene3D" id="1.10.10.60">
    <property type="entry name" value="Homeodomain-like"/>
    <property type="match status" value="1"/>
</dbReference>
<proteinExistence type="predicted"/>
<keyword evidence="10" id="KW-1185">Reference proteome</keyword>
<dbReference type="InParanoid" id="A0A409YQ40"/>
<dbReference type="Pfam" id="PF00046">
    <property type="entry name" value="Homeodomain"/>
    <property type="match status" value="1"/>
</dbReference>
<dbReference type="GO" id="GO:0000978">
    <property type="term" value="F:RNA polymerase II cis-regulatory region sequence-specific DNA binding"/>
    <property type="evidence" value="ECO:0007669"/>
    <property type="project" value="TreeGrafter"/>
</dbReference>
<feature type="compositionally biased region" description="Basic and acidic residues" evidence="7">
    <location>
        <begin position="246"/>
        <end position="257"/>
    </location>
</feature>
<dbReference type="EMBL" id="NHTK01000845">
    <property type="protein sequence ID" value="PPR05116.1"/>
    <property type="molecule type" value="Genomic_DNA"/>
</dbReference>
<name>A0A409YQ40_9AGAR</name>
<feature type="compositionally biased region" description="Low complexity" evidence="7">
    <location>
        <begin position="1"/>
        <end position="20"/>
    </location>
</feature>
<dbReference type="InterPro" id="IPR009057">
    <property type="entry name" value="Homeodomain-like_sf"/>
</dbReference>
<dbReference type="PANTHER" id="PTHR24324">
    <property type="entry name" value="HOMEOBOX PROTEIN HHEX"/>
    <property type="match status" value="1"/>
</dbReference>
<dbReference type="InterPro" id="IPR001356">
    <property type="entry name" value="HD"/>
</dbReference>
<evidence type="ECO:0000256" key="2">
    <source>
        <dbReference type="ARBA" id="ARBA00023125"/>
    </source>
</evidence>
<evidence type="ECO:0000256" key="7">
    <source>
        <dbReference type="SAM" id="MobiDB-lite"/>
    </source>
</evidence>
<dbReference type="AlphaFoldDB" id="A0A409YQ40"/>
<dbReference type="PROSITE" id="PS50071">
    <property type="entry name" value="HOMEOBOX_2"/>
    <property type="match status" value="1"/>
</dbReference>
<feature type="DNA-binding region" description="Homeobox" evidence="5">
    <location>
        <begin position="38"/>
        <end position="97"/>
    </location>
</feature>
<reference evidence="9 10" key="1">
    <citation type="journal article" date="2018" name="Evol. Lett.">
        <title>Horizontal gene cluster transfer increased hallucinogenic mushroom diversity.</title>
        <authorList>
            <person name="Reynolds H.T."/>
            <person name="Vijayakumar V."/>
            <person name="Gluck-Thaler E."/>
            <person name="Korotkin H.B."/>
            <person name="Matheny P.B."/>
            <person name="Slot J.C."/>
        </authorList>
    </citation>
    <scope>NUCLEOTIDE SEQUENCE [LARGE SCALE GENOMIC DNA]</scope>
    <source>
        <strain evidence="9 10">2629</strain>
    </source>
</reference>
<dbReference type="GO" id="GO:0030154">
    <property type="term" value="P:cell differentiation"/>
    <property type="evidence" value="ECO:0007669"/>
    <property type="project" value="TreeGrafter"/>
</dbReference>
<accession>A0A409YQ40</accession>
<dbReference type="CDD" id="cd00086">
    <property type="entry name" value="homeodomain"/>
    <property type="match status" value="1"/>
</dbReference>
<keyword evidence="4 5" id="KW-0539">Nucleus</keyword>
<feature type="region of interest" description="Disordered" evidence="7">
    <location>
        <begin position="246"/>
        <end position="392"/>
    </location>
</feature>
<dbReference type="SMART" id="SM00389">
    <property type="entry name" value="HOX"/>
    <property type="match status" value="1"/>
</dbReference>
<feature type="region of interest" description="Disordered" evidence="7">
    <location>
        <begin position="1"/>
        <end position="40"/>
    </location>
</feature>
<dbReference type="PANTHER" id="PTHR24324:SF5">
    <property type="entry name" value="HEMATOPOIETICALLY-EXPRESSED HOMEOBOX PROTEIN HHEX"/>
    <property type="match status" value="1"/>
</dbReference>
<evidence type="ECO:0000256" key="5">
    <source>
        <dbReference type="PROSITE-ProRule" id="PRU00108"/>
    </source>
</evidence>
<feature type="compositionally biased region" description="Polar residues" evidence="7">
    <location>
        <begin position="297"/>
        <end position="306"/>
    </location>
</feature>
<feature type="compositionally biased region" description="Low complexity" evidence="7">
    <location>
        <begin position="97"/>
        <end position="118"/>
    </location>
</feature>
<dbReference type="Proteomes" id="UP000284842">
    <property type="component" value="Unassembled WGS sequence"/>
</dbReference>
<sequence length="414" mass="44647">MNMTVSHSSLSRTSSANSFSSEDDASMTSTASTIIPGARRTRKRFTNAQLTMLENLFHINSHPSREDREAVAKAGGMEIKSVTIWFQNKRQTERKSAANNAANASSNSNGSSRPGSANDGNYSPNVVPNITSTLHTFSLHNNAALARSHTSGSATSSVTSSNSSSRPTLDRVASRTELRSSALNPRTPSRRHNPSLPAWENMPSSPLASPPYSPPSRDLIELNKNAKIRRTLTLEWACEAARIEHKEKDRGRSREYQHSSSRPPTRERSQSMYGKEHRRSSSQSRVSSHSRTRTDSAPSAPSSLRTVSRAATLPNIMSSMPPPVPSSASSSSSSRGHMDVTDDEEDEAVTPPSTWGKGDARWDQPAGGNKAPLHPKSKGPVSASSTRTTVAGLDEDDEMVKAALALCGLGKRGM</sequence>
<keyword evidence="2 5" id="KW-0238">DNA-binding</keyword>
<evidence type="ECO:0000256" key="3">
    <source>
        <dbReference type="ARBA" id="ARBA00023155"/>
    </source>
</evidence>
<dbReference type="GO" id="GO:0006357">
    <property type="term" value="P:regulation of transcription by RNA polymerase II"/>
    <property type="evidence" value="ECO:0007669"/>
    <property type="project" value="TreeGrafter"/>
</dbReference>
<evidence type="ECO:0000313" key="10">
    <source>
        <dbReference type="Proteomes" id="UP000284842"/>
    </source>
</evidence>
<protein>
    <recommendedName>
        <fullName evidence="8">Homeobox domain-containing protein</fullName>
    </recommendedName>
</protein>
<dbReference type="GO" id="GO:0005634">
    <property type="term" value="C:nucleus"/>
    <property type="evidence" value="ECO:0007669"/>
    <property type="project" value="UniProtKB-SubCell"/>
</dbReference>
<evidence type="ECO:0000256" key="4">
    <source>
        <dbReference type="ARBA" id="ARBA00023242"/>
    </source>
</evidence>